<evidence type="ECO:0000313" key="2">
    <source>
        <dbReference type="EMBL" id="SVE05893.1"/>
    </source>
</evidence>
<reference evidence="2" key="1">
    <citation type="submission" date="2018-05" db="EMBL/GenBank/DDBJ databases">
        <authorList>
            <person name="Lanie J.A."/>
            <person name="Ng W.-L."/>
            <person name="Kazmierczak K.M."/>
            <person name="Andrzejewski T.M."/>
            <person name="Davidsen T.M."/>
            <person name="Wayne K.J."/>
            <person name="Tettelin H."/>
            <person name="Glass J.I."/>
            <person name="Rusch D."/>
            <person name="Podicherti R."/>
            <person name="Tsui H.-C.T."/>
            <person name="Winkler M.E."/>
        </authorList>
    </citation>
    <scope>NUCLEOTIDE SEQUENCE</scope>
</reference>
<feature type="non-terminal residue" evidence="2">
    <location>
        <position position="1"/>
    </location>
</feature>
<organism evidence="2">
    <name type="scientific">marine metagenome</name>
    <dbReference type="NCBI Taxonomy" id="408172"/>
    <lineage>
        <taxon>unclassified sequences</taxon>
        <taxon>metagenomes</taxon>
        <taxon>ecological metagenomes</taxon>
    </lineage>
</organism>
<dbReference type="AlphaFoldDB" id="A0A383AE79"/>
<dbReference type="Pfam" id="PF00535">
    <property type="entry name" value="Glycos_transf_2"/>
    <property type="match status" value="1"/>
</dbReference>
<dbReference type="CDD" id="cd00761">
    <property type="entry name" value="Glyco_tranf_GTA_type"/>
    <property type="match status" value="1"/>
</dbReference>
<sequence>VYNHEIILHVNEGTDGTLDFVKNQKIKHTYTKNNVGLCTAINLAAAEATTKYLLYSHDDMYFCPEWDVSLLNEIKEIKHDNFFL</sequence>
<gene>
    <name evidence="2" type="ORF">METZ01_LOCUS458747</name>
</gene>
<dbReference type="SUPFAM" id="SSF53448">
    <property type="entry name" value="Nucleotide-diphospho-sugar transferases"/>
    <property type="match status" value="1"/>
</dbReference>
<dbReference type="Gene3D" id="3.90.550.10">
    <property type="entry name" value="Spore Coat Polysaccharide Biosynthesis Protein SpsA, Chain A"/>
    <property type="match status" value="1"/>
</dbReference>
<feature type="non-terminal residue" evidence="2">
    <location>
        <position position="84"/>
    </location>
</feature>
<protein>
    <recommendedName>
        <fullName evidence="1">Glycosyltransferase 2-like domain-containing protein</fullName>
    </recommendedName>
</protein>
<dbReference type="InterPro" id="IPR029044">
    <property type="entry name" value="Nucleotide-diphossugar_trans"/>
</dbReference>
<accession>A0A383AE79</accession>
<feature type="domain" description="Glycosyltransferase 2-like" evidence="1">
    <location>
        <begin position="2"/>
        <end position="81"/>
    </location>
</feature>
<name>A0A383AE79_9ZZZZ</name>
<dbReference type="EMBL" id="UINC01191311">
    <property type="protein sequence ID" value="SVE05893.1"/>
    <property type="molecule type" value="Genomic_DNA"/>
</dbReference>
<dbReference type="InterPro" id="IPR001173">
    <property type="entry name" value="Glyco_trans_2-like"/>
</dbReference>
<proteinExistence type="predicted"/>
<evidence type="ECO:0000259" key="1">
    <source>
        <dbReference type="Pfam" id="PF00535"/>
    </source>
</evidence>